<protein>
    <submittedName>
        <fullName evidence="2">Uncharacterized protein</fullName>
    </submittedName>
</protein>
<proteinExistence type="predicted"/>
<gene>
    <name evidence="2" type="ORF">GALMADRAFT_214967</name>
</gene>
<dbReference type="AlphaFoldDB" id="A0A067SHR0"/>
<dbReference type="Proteomes" id="UP000027222">
    <property type="component" value="Unassembled WGS sequence"/>
</dbReference>
<evidence type="ECO:0000313" key="3">
    <source>
        <dbReference type="Proteomes" id="UP000027222"/>
    </source>
</evidence>
<name>A0A067SHR0_GALM3</name>
<accession>A0A067SHR0</accession>
<sequence>MGKETGALWWKYNGEREIEINGAQQGLLISHGHMTDKLWAPKTTNKQRINERRQRWKTKKIPIQQETWGQRGRTSKMQGIAYATEESDRIDQTQMQDTTGSSATRKKTSSTALMRTEPGMRNQGYGNVLPNKRKCRRRGKSEMYEGGVGLRGGVGQGKRLVLAQYLKAWS</sequence>
<dbReference type="HOGENOM" id="CLU_1570770_0_0_1"/>
<keyword evidence="3" id="KW-1185">Reference proteome</keyword>
<evidence type="ECO:0000256" key="1">
    <source>
        <dbReference type="SAM" id="MobiDB-lite"/>
    </source>
</evidence>
<evidence type="ECO:0000313" key="2">
    <source>
        <dbReference type="EMBL" id="KDR69542.1"/>
    </source>
</evidence>
<feature type="region of interest" description="Disordered" evidence="1">
    <location>
        <begin position="40"/>
        <end position="110"/>
    </location>
</feature>
<organism evidence="2 3">
    <name type="scientific">Galerina marginata (strain CBS 339.88)</name>
    <dbReference type="NCBI Taxonomy" id="685588"/>
    <lineage>
        <taxon>Eukaryota</taxon>
        <taxon>Fungi</taxon>
        <taxon>Dikarya</taxon>
        <taxon>Basidiomycota</taxon>
        <taxon>Agaricomycotina</taxon>
        <taxon>Agaricomycetes</taxon>
        <taxon>Agaricomycetidae</taxon>
        <taxon>Agaricales</taxon>
        <taxon>Agaricineae</taxon>
        <taxon>Strophariaceae</taxon>
        <taxon>Galerina</taxon>
    </lineage>
</organism>
<reference evidence="3" key="1">
    <citation type="journal article" date="2014" name="Proc. Natl. Acad. Sci. U.S.A.">
        <title>Extensive sampling of basidiomycete genomes demonstrates inadequacy of the white-rot/brown-rot paradigm for wood decay fungi.</title>
        <authorList>
            <person name="Riley R."/>
            <person name="Salamov A.A."/>
            <person name="Brown D.W."/>
            <person name="Nagy L.G."/>
            <person name="Floudas D."/>
            <person name="Held B.W."/>
            <person name="Levasseur A."/>
            <person name="Lombard V."/>
            <person name="Morin E."/>
            <person name="Otillar R."/>
            <person name="Lindquist E.A."/>
            <person name="Sun H."/>
            <person name="LaButti K.M."/>
            <person name="Schmutz J."/>
            <person name="Jabbour D."/>
            <person name="Luo H."/>
            <person name="Baker S.E."/>
            <person name="Pisabarro A.G."/>
            <person name="Walton J.D."/>
            <person name="Blanchette R.A."/>
            <person name="Henrissat B."/>
            <person name="Martin F."/>
            <person name="Cullen D."/>
            <person name="Hibbett D.S."/>
            <person name="Grigoriev I.V."/>
        </authorList>
    </citation>
    <scope>NUCLEOTIDE SEQUENCE [LARGE SCALE GENOMIC DNA]</scope>
    <source>
        <strain evidence="3">CBS 339.88</strain>
    </source>
</reference>
<dbReference type="EMBL" id="KL142401">
    <property type="protein sequence ID" value="KDR69542.1"/>
    <property type="molecule type" value="Genomic_DNA"/>
</dbReference>